<gene>
    <name evidence="2" type="ORF">TRIATDRAFT_299088</name>
</gene>
<organism evidence="2 3">
    <name type="scientific">Hypocrea atroviridis (strain ATCC 20476 / IMI 206040)</name>
    <name type="common">Trichoderma atroviride</name>
    <dbReference type="NCBI Taxonomy" id="452589"/>
    <lineage>
        <taxon>Eukaryota</taxon>
        <taxon>Fungi</taxon>
        <taxon>Dikarya</taxon>
        <taxon>Ascomycota</taxon>
        <taxon>Pezizomycotina</taxon>
        <taxon>Sordariomycetes</taxon>
        <taxon>Hypocreomycetidae</taxon>
        <taxon>Hypocreales</taxon>
        <taxon>Hypocreaceae</taxon>
        <taxon>Trichoderma</taxon>
    </lineage>
</organism>
<evidence type="ECO:0000256" key="1">
    <source>
        <dbReference type="SAM" id="Phobius"/>
    </source>
</evidence>
<keyword evidence="1" id="KW-0812">Transmembrane</keyword>
<proteinExistence type="predicted"/>
<sequence length="148" mass="17062">MIPHLFHHCTLIFFVFTYFILFLFFSRQPHLIGLFCCFTTCISGHTTHISLHKLVESKLLGRKRAFFCTLFLFSTLLTYIYTRNSDSLFRAWLVGGGDHGGGRALAFYGCCKWSIFCYSCMLDMGRDFGRIRGGDNACVCIYELNINF</sequence>
<name>G9NSN0_HYPAI</name>
<protein>
    <submittedName>
        <fullName evidence="2">Uncharacterized protein</fullName>
    </submittedName>
</protein>
<comment type="caution">
    <text evidence="2">The sequence shown here is derived from an EMBL/GenBank/DDBJ whole genome shotgun (WGS) entry which is preliminary data.</text>
</comment>
<feature type="transmembrane region" description="Helical" evidence="1">
    <location>
        <begin position="5"/>
        <end position="25"/>
    </location>
</feature>
<reference evidence="2 3" key="1">
    <citation type="journal article" date="2011" name="Genome Biol.">
        <title>Comparative genome sequence analysis underscores mycoparasitism as the ancestral life style of Trichoderma.</title>
        <authorList>
            <person name="Kubicek C.P."/>
            <person name="Herrera-Estrella A."/>
            <person name="Seidl-Seiboth V."/>
            <person name="Martinez D.A."/>
            <person name="Druzhinina I.S."/>
            <person name="Thon M."/>
            <person name="Zeilinger S."/>
            <person name="Casas-Flores S."/>
            <person name="Horwitz B.A."/>
            <person name="Mukherjee P.K."/>
            <person name="Mukherjee M."/>
            <person name="Kredics L."/>
            <person name="Alcaraz L.D."/>
            <person name="Aerts A."/>
            <person name="Antal Z."/>
            <person name="Atanasova L."/>
            <person name="Cervantes-Badillo M.G."/>
            <person name="Challacombe J."/>
            <person name="Chertkov O."/>
            <person name="McCluskey K."/>
            <person name="Coulpier F."/>
            <person name="Deshpande N."/>
            <person name="von Doehren H."/>
            <person name="Ebbole D.J."/>
            <person name="Esquivel-Naranjo E.U."/>
            <person name="Fekete E."/>
            <person name="Flipphi M."/>
            <person name="Glaser F."/>
            <person name="Gomez-Rodriguez E.Y."/>
            <person name="Gruber S."/>
            <person name="Han C."/>
            <person name="Henrissat B."/>
            <person name="Hermosa R."/>
            <person name="Hernandez-Onate M."/>
            <person name="Karaffa L."/>
            <person name="Kosti I."/>
            <person name="Le Crom S."/>
            <person name="Lindquist E."/>
            <person name="Lucas S."/>
            <person name="Luebeck M."/>
            <person name="Luebeck P.S."/>
            <person name="Margeot A."/>
            <person name="Metz B."/>
            <person name="Misra M."/>
            <person name="Nevalainen H."/>
            <person name="Omann M."/>
            <person name="Packer N."/>
            <person name="Perrone G."/>
            <person name="Uresti-Rivera E.E."/>
            <person name="Salamov A."/>
            <person name="Schmoll M."/>
            <person name="Seiboth B."/>
            <person name="Shapiro H."/>
            <person name="Sukno S."/>
            <person name="Tamayo-Ramos J.A."/>
            <person name="Tisch D."/>
            <person name="Wiest A."/>
            <person name="Wilkinson H.H."/>
            <person name="Zhang M."/>
            <person name="Coutinho P.M."/>
            <person name="Kenerley C.M."/>
            <person name="Monte E."/>
            <person name="Baker S.E."/>
            <person name="Grigoriev I.V."/>
        </authorList>
    </citation>
    <scope>NUCLEOTIDE SEQUENCE [LARGE SCALE GENOMIC DNA]</scope>
    <source>
        <strain evidence="3">ATCC 20476 / IMI 206040</strain>
    </source>
</reference>
<dbReference type="AlphaFoldDB" id="G9NSN0"/>
<keyword evidence="1" id="KW-1133">Transmembrane helix</keyword>
<keyword evidence="1" id="KW-0472">Membrane</keyword>
<feature type="non-terminal residue" evidence="2">
    <location>
        <position position="148"/>
    </location>
</feature>
<keyword evidence="3" id="KW-1185">Reference proteome</keyword>
<dbReference type="EMBL" id="ABDG02000022">
    <property type="protein sequence ID" value="EHK46426.1"/>
    <property type="molecule type" value="Genomic_DNA"/>
</dbReference>
<feature type="transmembrane region" description="Helical" evidence="1">
    <location>
        <begin position="31"/>
        <end position="52"/>
    </location>
</feature>
<dbReference type="Proteomes" id="UP000005426">
    <property type="component" value="Unassembled WGS sequence"/>
</dbReference>
<accession>G9NSN0</accession>
<evidence type="ECO:0000313" key="3">
    <source>
        <dbReference type="Proteomes" id="UP000005426"/>
    </source>
</evidence>
<evidence type="ECO:0000313" key="2">
    <source>
        <dbReference type="EMBL" id="EHK46426.1"/>
    </source>
</evidence>
<dbReference type="HOGENOM" id="CLU_1763175_0_0_1"/>
<feature type="transmembrane region" description="Helical" evidence="1">
    <location>
        <begin position="64"/>
        <end position="82"/>
    </location>
</feature>